<evidence type="ECO:0000313" key="3">
    <source>
        <dbReference type="Proteomes" id="UP000266673"/>
    </source>
</evidence>
<dbReference type="AlphaFoldDB" id="A0A397UR44"/>
<proteinExistence type="predicted"/>
<feature type="coiled-coil region" evidence="1">
    <location>
        <begin position="144"/>
        <end position="171"/>
    </location>
</feature>
<gene>
    <name evidence="2" type="ORF">C2G38_1790994</name>
</gene>
<dbReference type="Proteomes" id="UP000266673">
    <property type="component" value="Unassembled WGS sequence"/>
</dbReference>
<protein>
    <submittedName>
        <fullName evidence="2">Uncharacterized protein</fullName>
    </submittedName>
</protein>
<name>A0A397UR44_9GLOM</name>
<reference evidence="2 3" key="1">
    <citation type="submission" date="2018-06" db="EMBL/GenBank/DDBJ databases">
        <title>Comparative genomics reveals the genomic features of Rhizophagus irregularis, R. cerebriforme, R. diaphanum and Gigaspora rosea, and their symbiotic lifestyle signature.</title>
        <authorList>
            <person name="Morin E."/>
            <person name="San Clemente H."/>
            <person name="Chen E.C.H."/>
            <person name="De La Providencia I."/>
            <person name="Hainaut M."/>
            <person name="Kuo A."/>
            <person name="Kohler A."/>
            <person name="Murat C."/>
            <person name="Tang N."/>
            <person name="Roy S."/>
            <person name="Loubradou J."/>
            <person name="Henrissat B."/>
            <person name="Grigoriev I.V."/>
            <person name="Corradi N."/>
            <person name="Roux C."/>
            <person name="Martin F.M."/>
        </authorList>
    </citation>
    <scope>NUCLEOTIDE SEQUENCE [LARGE SCALE GENOMIC DNA]</scope>
    <source>
        <strain evidence="2 3">DAOM 194757</strain>
    </source>
</reference>
<accession>A0A397UR44</accession>
<keyword evidence="3" id="KW-1185">Reference proteome</keyword>
<keyword evidence="1" id="KW-0175">Coiled coil</keyword>
<dbReference type="OrthoDB" id="2374186at2759"/>
<evidence type="ECO:0000256" key="1">
    <source>
        <dbReference type="SAM" id="Coils"/>
    </source>
</evidence>
<dbReference type="EMBL" id="QKWP01000998">
    <property type="protein sequence ID" value="RIB12694.1"/>
    <property type="molecule type" value="Genomic_DNA"/>
</dbReference>
<evidence type="ECO:0000313" key="2">
    <source>
        <dbReference type="EMBL" id="RIB12694.1"/>
    </source>
</evidence>
<comment type="caution">
    <text evidence="2">The sequence shown here is derived from an EMBL/GenBank/DDBJ whole genome shotgun (WGS) entry which is preliminary data.</text>
</comment>
<sequence>MGKEIFDDLKYHQKTETKHIIFQQYNDQSLFSFSNGKLTIYSDPEKLKGELDLAFCPNLRKITFQANIQFNVLESIDLSKNEKLSKIIILNQNQNQFFRNYDFILFMKEMQSNRIVISYYENTSGNLWIEKYKSLREQAMILYLLVEDRKLEQLKVENAELRQSLNNKDLTIAGLNKKIQQTPTLSQFQELSNIVLGHHELNFNKLKHEIKRLKLKDFNPYFQDKKILLSN</sequence>
<organism evidence="2 3">
    <name type="scientific">Gigaspora rosea</name>
    <dbReference type="NCBI Taxonomy" id="44941"/>
    <lineage>
        <taxon>Eukaryota</taxon>
        <taxon>Fungi</taxon>
        <taxon>Fungi incertae sedis</taxon>
        <taxon>Mucoromycota</taxon>
        <taxon>Glomeromycotina</taxon>
        <taxon>Glomeromycetes</taxon>
        <taxon>Diversisporales</taxon>
        <taxon>Gigasporaceae</taxon>
        <taxon>Gigaspora</taxon>
    </lineage>
</organism>